<name>A0ABQ8GZ59_9ROSI</name>
<accession>A0ABQ8GZ59</accession>
<dbReference type="Gene3D" id="1.25.40.10">
    <property type="entry name" value="Tetratricopeptide repeat domain"/>
    <property type="match status" value="1"/>
</dbReference>
<dbReference type="PANTHER" id="PTHR26312:SF67">
    <property type="entry name" value="PROTEIN SLOW GREEN 1, CHLOROPLASTIC"/>
    <property type="match status" value="1"/>
</dbReference>
<evidence type="ECO:0000256" key="3">
    <source>
        <dbReference type="SAM" id="MobiDB-lite"/>
    </source>
</evidence>
<keyword evidence="1" id="KW-0802">TPR repeat</keyword>
<feature type="repeat" description="TPR" evidence="1">
    <location>
        <begin position="292"/>
        <end position="325"/>
    </location>
</feature>
<dbReference type="InterPro" id="IPR019734">
    <property type="entry name" value="TPR_rpt"/>
</dbReference>
<proteinExistence type="predicted"/>
<evidence type="ECO:0000256" key="2">
    <source>
        <dbReference type="SAM" id="Coils"/>
    </source>
</evidence>
<dbReference type="Proteomes" id="UP000827721">
    <property type="component" value="Unassembled WGS sequence"/>
</dbReference>
<dbReference type="SUPFAM" id="SSF48452">
    <property type="entry name" value="TPR-like"/>
    <property type="match status" value="1"/>
</dbReference>
<dbReference type="InterPro" id="IPR011990">
    <property type="entry name" value="TPR-like_helical_dom_sf"/>
</dbReference>
<feature type="coiled-coil region" evidence="2">
    <location>
        <begin position="227"/>
        <end position="254"/>
    </location>
</feature>
<feature type="region of interest" description="Disordered" evidence="3">
    <location>
        <begin position="1"/>
        <end position="22"/>
    </location>
</feature>
<feature type="region of interest" description="Disordered" evidence="3">
    <location>
        <begin position="106"/>
        <end position="145"/>
    </location>
</feature>
<sequence>MDSLAKVHSRYQPPSLSLNHHRPSFPKLANSLSFRNSPSSPSPFKIYSIRASSSSVPERNHNKPSLVQTLNPLSSPLVKAACVTVAAASLFFMRLHHTARPAIAAPVAPPAPTVESTDESSSSSSSDGLSFEEKEKEIQQHLAENPGDVDALRSLMEVRLKSHKLLEAIEVIDRLIEIEPNEFEWPLLKAQVHSYTGDYELATKGFEEILQRDPVRVEAFHGLVMAYSESGYKLKDLEKRIENAMEKCKKEKRKSDFRDFKLLIAQIRVMENRHFEALKVYEELVKEEPRDFRPYLCQGIIYTLLKKTDEAEKQFEKFRKLVPKNHPYREYFVDNMVATKLFGEKVERDGV</sequence>
<protein>
    <recommendedName>
        <fullName evidence="6">Chloroplast lumen common family protein</fullName>
    </recommendedName>
</protein>
<organism evidence="4 5">
    <name type="scientific">Xanthoceras sorbifolium</name>
    <dbReference type="NCBI Taxonomy" id="99658"/>
    <lineage>
        <taxon>Eukaryota</taxon>
        <taxon>Viridiplantae</taxon>
        <taxon>Streptophyta</taxon>
        <taxon>Embryophyta</taxon>
        <taxon>Tracheophyta</taxon>
        <taxon>Spermatophyta</taxon>
        <taxon>Magnoliopsida</taxon>
        <taxon>eudicotyledons</taxon>
        <taxon>Gunneridae</taxon>
        <taxon>Pentapetalae</taxon>
        <taxon>rosids</taxon>
        <taxon>malvids</taxon>
        <taxon>Sapindales</taxon>
        <taxon>Sapindaceae</taxon>
        <taxon>Xanthoceroideae</taxon>
        <taxon>Xanthoceras</taxon>
    </lineage>
</organism>
<reference evidence="4 5" key="1">
    <citation type="submission" date="2021-02" db="EMBL/GenBank/DDBJ databases">
        <title>Plant Genome Project.</title>
        <authorList>
            <person name="Zhang R.-G."/>
        </authorList>
    </citation>
    <scope>NUCLEOTIDE SEQUENCE [LARGE SCALE GENOMIC DNA]</scope>
    <source>
        <tissue evidence="4">Leaves</tissue>
    </source>
</reference>
<evidence type="ECO:0000256" key="1">
    <source>
        <dbReference type="PROSITE-ProRule" id="PRU00339"/>
    </source>
</evidence>
<gene>
    <name evidence="4" type="ORF">JRO89_XSUnG0240000</name>
</gene>
<evidence type="ECO:0000313" key="5">
    <source>
        <dbReference type="Proteomes" id="UP000827721"/>
    </source>
</evidence>
<evidence type="ECO:0000313" key="4">
    <source>
        <dbReference type="EMBL" id="KAH7510910.1"/>
    </source>
</evidence>
<comment type="caution">
    <text evidence="4">The sequence shown here is derived from an EMBL/GenBank/DDBJ whole genome shotgun (WGS) entry which is preliminary data.</text>
</comment>
<dbReference type="PROSITE" id="PS50005">
    <property type="entry name" value="TPR"/>
    <property type="match status" value="1"/>
</dbReference>
<dbReference type="EMBL" id="JAFEMO010000693">
    <property type="protein sequence ID" value="KAH7510910.1"/>
    <property type="molecule type" value="Genomic_DNA"/>
</dbReference>
<evidence type="ECO:0008006" key="6">
    <source>
        <dbReference type="Google" id="ProtNLM"/>
    </source>
</evidence>
<keyword evidence="2" id="KW-0175">Coiled coil</keyword>
<keyword evidence="5" id="KW-1185">Reference proteome</keyword>
<dbReference type="PANTHER" id="PTHR26312">
    <property type="entry name" value="TETRATRICOPEPTIDE REPEAT PROTEIN 5"/>
    <property type="match status" value="1"/>
</dbReference>